<dbReference type="RefSeq" id="WP_102773376.1">
    <property type="nucleotide sequence ID" value="NZ_POQS01000003.1"/>
</dbReference>
<dbReference type="InterPro" id="IPR032774">
    <property type="entry name" value="WG_beta_rep"/>
</dbReference>
<dbReference type="EMBL" id="POQS01000003">
    <property type="protein sequence ID" value="PND33595.1"/>
    <property type="molecule type" value="Genomic_DNA"/>
</dbReference>
<evidence type="ECO:0000313" key="3">
    <source>
        <dbReference type="Proteomes" id="UP000235994"/>
    </source>
</evidence>
<accession>A0A2N8KJH8</accession>
<sequence>MRHCARPLRSGGCVPPRPAARASFDFKPLALALALASLAAVQAPAQAQSSWIARCLGDFFEPGARPECHQPYSEGLAAVLTGSAGDAAGRWGYLDKQGRMAIAPAYDEAEPFQNGLAAVNKDGRWGYIDRGGRWAIEPRYARASGFNAEGSAVVEADGRDVLIDRQGKTLKTFALGARSWGFRPGQKLAAMEIPQPPRLFNVATGKAATLPEGVMRLAAPTGGYLPAQLRDTRYGGWWGLLDQAGGWAVTPQALQSQEPPLRDGALLAVRRDERWLFVDAAGQALSSERYRQLQSVAPGLWLARPDDGGPAQLLDGQRQVLHRFKSPYAGVQDREGWRFMVDDDLVLLVDAADRLIRVPVGQGRVDVREGQAWISGAQPGNAPQAQAAEQPGQDAVARAEDASAPVEAEAAEDIGGEPAADDAGAMIASDAAIPAAAPADAPPPPMIPMPPVSAASEAGAAADAADAADAAAAAAEAAAAAAASGAEISQGGLVQIYAADGRPLLDDATVARLRAYDVTAFSRRDESRRGAAGTAPMPLALLRPHAYGQPIGILTPAGKIVTNADWDDISAYDVSMPLPVRTREGKAGAIDAAGKWAVPPRFGNLRPFRGGYAWARPAGSQRGEEVLIDARGKTVAVPDAVLDGAEGLDGDMLHYRAPDENRERRWGVWNLRAGAPVLKPVYDGIEAFRDGWALVQERGQWGVIDSKGRWALRPAYQSAYELEYLGNGLMLVPDTGPRASDSSRGYRLVNLRSGKSSPALANKPTALKDGRYIAELEDAGLMLFDADGAGLRLADSRQRRNEVYGDWIYMEGDEREGAIDARGELKVPALYGEFNPFFVQPEGLARAYDGAGYRLIDQNGKTLLDGRGDGTPLAGMQRIVYQDDGGSVMTDLRGNEVARVPGSYSVRYRFASEGVVPYSGDGGNDRYGFVDAAGKRIVGPHFDWLGPLRNGLAVAQRKQRTGKQFGYIDLSGRYAIPPLFSWAGDFHEERALVRQDGYTQFIDTKGEPLATFVMVCDTLTILDRLGRISWPQQKMSCPAAGKFELAPDNAKAEQQ</sequence>
<dbReference type="PANTHER" id="PTHR37841">
    <property type="entry name" value="GLR2918 PROTEIN"/>
    <property type="match status" value="1"/>
</dbReference>
<dbReference type="SUPFAM" id="SSF69360">
    <property type="entry name" value="Cell wall binding repeat"/>
    <property type="match status" value="1"/>
</dbReference>
<feature type="compositionally biased region" description="Low complexity" evidence="1">
    <location>
        <begin position="376"/>
        <end position="393"/>
    </location>
</feature>
<keyword evidence="3" id="KW-1185">Reference proteome</keyword>
<organism evidence="2 3">
    <name type="scientific">Achromobacter pulmonis</name>
    <dbReference type="NCBI Taxonomy" id="1389932"/>
    <lineage>
        <taxon>Bacteria</taxon>
        <taxon>Pseudomonadati</taxon>
        <taxon>Pseudomonadota</taxon>
        <taxon>Betaproteobacteria</taxon>
        <taxon>Burkholderiales</taxon>
        <taxon>Alcaligenaceae</taxon>
        <taxon>Achromobacter</taxon>
    </lineage>
</organism>
<comment type="caution">
    <text evidence="2">The sequence shown here is derived from an EMBL/GenBank/DDBJ whole genome shotgun (WGS) entry which is preliminary data.</text>
</comment>
<protein>
    <submittedName>
        <fullName evidence="2">WG repeat-containing protein</fullName>
    </submittedName>
</protein>
<dbReference type="Pfam" id="PF14903">
    <property type="entry name" value="WG_beta_rep"/>
    <property type="match status" value="5"/>
</dbReference>
<feature type="region of interest" description="Disordered" evidence="1">
    <location>
        <begin position="375"/>
        <end position="421"/>
    </location>
</feature>
<reference evidence="2 3" key="1">
    <citation type="submission" date="2018-01" db="EMBL/GenBank/DDBJ databases">
        <title>The draft genome of an aniline degradation strain ANB-1.</title>
        <authorList>
            <person name="Zhang L."/>
            <person name="Jiang J."/>
        </authorList>
    </citation>
    <scope>NUCLEOTIDE SEQUENCE [LARGE SCALE GENOMIC DNA]</scope>
    <source>
        <strain evidence="2 3">ANB-1</strain>
    </source>
</reference>
<evidence type="ECO:0000313" key="2">
    <source>
        <dbReference type="EMBL" id="PND33595.1"/>
    </source>
</evidence>
<proteinExistence type="predicted"/>
<name>A0A2N8KJH8_9BURK</name>
<evidence type="ECO:0000256" key="1">
    <source>
        <dbReference type="SAM" id="MobiDB-lite"/>
    </source>
</evidence>
<dbReference type="PANTHER" id="PTHR37841:SF1">
    <property type="entry name" value="DUF3298 DOMAIN-CONTAINING PROTEIN"/>
    <property type="match status" value="1"/>
</dbReference>
<dbReference type="Proteomes" id="UP000235994">
    <property type="component" value="Unassembled WGS sequence"/>
</dbReference>
<dbReference type="AlphaFoldDB" id="A0A2N8KJH8"/>
<gene>
    <name evidence="2" type="ORF">C1I89_14080</name>
</gene>